<dbReference type="GO" id="GO:0016614">
    <property type="term" value="F:oxidoreductase activity, acting on CH-OH group of donors"/>
    <property type="evidence" value="ECO:0007669"/>
    <property type="project" value="InterPro"/>
</dbReference>
<protein>
    <recommendedName>
        <fullName evidence="4">Glucose-methanol-choline oxidoreductase N-terminal domain-containing protein</fullName>
    </recommendedName>
</protein>
<evidence type="ECO:0000256" key="3">
    <source>
        <dbReference type="SAM" id="MobiDB-lite"/>
    </source>
</evidence>
<dbReference type="InterPro" id="IPR036188">
    <property type="entry name" value="FAD/NAD-bd_sf"/>
</dbReference>
<comment type="similarity">
    <text evidence="1">Belongs to the GMC oxidoreductase family.</text>
</comment>
<dbReference type="EMBL" id="CVQI01032130">
    <property type="protein sequence ID" value="CRK40493.1"/>
    <property type="molecule type" value="Genomic_DNA"/>
</dbReference>
<keyword evidence="2" id="KW-0175">Coiled coil</keyword>
<evidence type="ECO:0000256" key="2">
    <source>
        <dbReference type="SAM" id="Coils"/>
    </source>
</evidence>
<evidence type="ECO:0000313" key="6">
    <source>
        <dbReference type="EMBL" id="CRK40493.1"/>
    </source>
</evidence>
<gene>
    <name evidence="5" type="ORF">BN1708_015936</name>
    <name evidence="6" type="ORF">BN1723_015747</name>
</gene>
<evidence type="ECO:0000259" key="4">
    <source>
        <dbReference type="PROSITE" id="PS00624"/>
    </source>
</evidence>
<evidence type="ECO:0000313" key="7">
    <source>
        <dbReference type="Proteomes" id="UP000044602"/>
    </source>
</evidence>
<dbReference type="AlphaFoldDB" id="A0A0G4MAQ0"/>
<dbReference type="Proteomes" id="UP000045706">
    <property type="component" value="Unassembled WGS sequence"/>
</dbReference>
<dbReference type="SUPFAM" id="SSF51905">
    <property type="entry name" value="FAD/NAD(P)-binding domain"/>
    <property type="match status" value="1"/>
</dbReference>
<dbReference type="InterPro" id="IPR000172">
    <property type="entry name" value="GMC_OxRdtase_N"/>
</dbReference>
<sequence>MGGISGLFAWVDLFAPLYEQLNKAVRKEDENIASADATLRALETRLQEKLLEHRLFLALGPDFGGDVPGWYLCPAFDIVSSFLSNNGWSEVNALKSPEEKQLVFTHPTWLIENGLRAGPVRDYLPLALALPNFSLQTNVKVLRAIREGSAVTGVEVELTPSTRQVINLKTDGAVILAAGALSTPRLLFNSGIGPKAQIETVASGTTNINIPPQNQWIPLPVGENMRDHPIFTVNFNTRTGLTTRPKDAWLTPSQETIDLFAKGSGLLSQSGQRLNFWTGVNNTDGIVRYVQGTVNAPSDNTLTDSAGQHHGRESHSDIPQWPHFVGTAVMGEEDDGSSVVDTDTRVWGTDNLYVVDASIHPEVPTGNTQAPVMVVAEHAVSKILGVEPIKCKTKRSRMFRDRREVLGRSYLRRKASLQQ</sequence>
<accession>A0A0G4MAQ0</accession>
<name>A0A0G4MAQ0_VERLO</name>
<dbReference type="EMBL" id="CVQH01021707">
    <property type="protein sequence ID" value="CRK31338.1"/>
    <property type="molecule type" value="Genomic_DNA"/>
</dbReference>
<dbReference type="PANTHER" id="PTHR47190">
    <property type="entry name" value="DEHYDROGENASE, PUTATIVE-RELATED"/>
    <property type="match status" value="1"/>
</dbReference>
<dbReference type="STRING" id="100787.A0A0G4MAQ0"/>
<evidence type="ECO:0000313" key="8">
    <source>
        <dbReference type="Proteomes" id="UP000045706"/>
    </source>
</evidence>
<dbReference type="InterPro" id="IPR053208">
    <property type="entry name" value="GMC_Oxidoreductase_CD"/>
</dbReference>
<dbReference type="Proteomes" id="UP000044602">
    <property type="component" value="Unassembled WGS sequence"/>
</dbReference>
<dbReference type="Pfam" id="PF00732">
    <property type="entry name" value="GMC_oxred_N"/>
    <property type="match status" value="1"/>
</dbReference>
<dbReference type="InterPro" id="IPR007867">
    <property type="entry name" value="GMC_OxRtase_C"/>
</dbReference>
<dbReference type="PROSITE" id="PS00624">
    <property type="entry name" value="GMC_OXRED_2"/>
    <property type="match status" value="1"/>
</dbReference>
<dbReference type="PANTHER" id="PTHR47190:SF4">
    <property type="entry name" value="DEHYDROGENASE, PUTATIVE-RELATED"/>
    <property type="match status" value="1"/>
</dbReference>
<dbReference type="Pfam" id="PF05199">
    <property type="entry name" value="GMC_oxred_C"/>
    <property type="match status" value="1"/>
</dbReference>
<dbReference type="Gene3D" id="3.50.50.60">
    <property type="entry name" value="FAD/NAD(P)-binding domain"/>
    <property type="match status" value="2"/>
</dbReference>
<feature type="coiled-coil region" evidence="2">
    <location>
        <begin position="18"/>
        <end position="52"/>
    </location>
</feature>
<feature type="region of interest" description="Disordered" evidence="3">
    <location>
        <begin position="298"/>
        <end position="320"/>
    </location>
</feature>
<feature type="domain" description="Glucose-methanol-choline oxidoreductase N-terminal" evidence="4">
    <location>
        <begin position="179"/>
        <end position="193"/>
    </location>
</feature>
<keyword evidence="7" id="KW-1185">Reference proteome</keyword>
<evidence type="ECO:0000313" key="5">
    <source>
        <dbReference type="EMBL" id="CRK31338.1"/>
    </source>
</evidence>
<reference evidence="7 8" key="1">
    <citation type="submission" date="2015-05" db="EMBL/GenBank/DDBJ databases">
        <authorList>
            <person name="Fogelqvist Johan"/>
        </authorList>
    </citation>
    <scope>NUCLEOTIDE SEQUENCE [LARGE SCALE GENOMIC DNA]</scope>
    <source>
        <strain evidence="5">VL1</strain>
        <strain evidence="6">VL2</strain>
    </source>
</reference>
<dbReference type="GO" id="GO:0050660">
    <property type="term" value="F:flavin adenine dinucleotide binding"/>
    <property type="evidence" value="ECO:0007669"/>
    <property type="project" value="InterPro"/>
</dbReference>
<proteinExistence type="inferred from homology"/>
<dbReference type="SUPFAM" id="SSF54373">
    <property type="entry name" value="FAD-linked reductases, C-terminal domain"/>
    <property type="match status" value="1"/>
</dbReference>
<organism evidence="5 7">
    <name type="scientific">Verticillium longisporum</name>
    <name type="common">Verticillium dahliae var. longisporum</name>
    <dbReference type="NCBI Taxonomy" id="100787"/>
    <lineage>
        <taxon>Eukaryota</taxon>
        <taxon>Fungi</taxon>
        <taxon>Dikarya</taxon>
        <taxon>Ascomycota</taxon>
        <taxon>Pezizomycotina</taxon>
        <taxon>Sordariomycetes</taxon>
        <taxon>Hypocreomycetidae</taxon>
        <taxon>Glomerellales</taxon>
        <taxon>Plectosphaerellaceae</taxon>
        <taxon>Verticillium</taxon>
    </lineage>
</organism>
<dbReference type="Gene3D" id="3.30.410.10">
    <property type="entry name" value="Cholesterol Oxidase, domain 2"/>
    <property type="match status" value="1"/>
</dbReference>
<evidence type="ECO:0000256" key="1">
    <source>
        <dbReference type="ARBA" id="ARBA00010790"/>
    </source>
</evidence>